<feature type="domain" description="DUF2921" evidence="13">
    <location>
        <begin position="420"/>
        <end position="609"/>
    </location>
</feature>
<keyword evidence="6 10" id="KW-0812">Transmembrane</keyword>
<dbReference type="InterPro" id="IPR021319">
    <property type="entry name" value="DUF2921"/>
</dbReference>
<accession>A0A371H8E9</accession>
<feature type="transmembrane region" description="Helical" evidence="10">
    <location>
        <begin position="632"/>
        <end position="652"/>
    </location>
</feature>
<evidence type="ECO:0000256" key="5">
    <source>
        <dbReference type="ARBA" id="ARBA00022679"/>
    </source>
</evidence>
<dbReference type="Pfam" id="PF25333">
    <property type="entry name" value="DUF2921_N"/>
    <property type="match status" value="3"/>
</dbReference>
<protein>
    <recommendedName>
        <fullName evidence="4">RING-type E3 ubiquitin transferase</fullName>
        <ecNumber evidence="4">2.3.2.27</ecNumber>
    </recommendedName>
</protein>
<name>A0A371H8E9_MUCPR</name>
<evidence type="ECO:0000259" key="12">
    <source>
        <dbReference type="Pfam" id="PF11145"/>
    </source>
</evidence>
<feature type="transmembrane region" description="Helical" evidence="10">
    <location>
        <begin position="748"/>
        <end position="770"/>
    </location>
</feature>
<comment type="caution">
    <text evidence="14">The sequence shown here is derived from an EMBL/GenBank/DDBJ whole genome shotgun (WGS) entry which is preliminary data.</text>
</comment>
<evidence type="ECO:0000256" key="10">
    <source>
        <dbReference type="SAM" id="Phobius"/>
    </source>
</evidence>
<keyword evidence="9 10" id="KW-0472">Membrane</keyword>
<feature type="domain" description="SWEET-like" evidence="12">
    <location>
        <begin position="621"/>
        <end position="894"/>
    </location>
</feature>
<keyword evidence="7" id="KW-0833">Ubl conjugation pathway</keyword>
<feature type="transmembrane region" description="Helical" evidence="10">
    <location>
        <begin position="708"/>
        <end position="727"/>
    </location>
</feature>
<evidence type="ECO:0000259" key="13">
    <source>
        <dbReference type="Pfam" id="PF25333"/>
    </source>
</evidence>
<feature type="domain" description="DUF2921" evidence="13">
    <location>
        <begin position="33"/>
        <end position="205"/>
    </location>
</feature>
<keyword evidence="11" id="KW-0732">Signal</keyword>
<feature type="transmembrane region" description="Helical" evidence="10">
    <location>
        <begin position="659"/>
        <end position="681"/>
    </location>
</feature>
<dbReference type="InterPro" id="IPR057425">
    <property type="entry name" value="DUF2921_N"/>
</dbReference>
<comment type="pathway">
    <text evidence="3">Protein modification; protein ubiquitination.</text>
</comment>
<feature type="non-terminal residue" evidence="14">
    <location>
        <position position="1"/>
    </location>
</feature>
<evidence type="ECO:0000256" key="6">
    <source>
        <dbReference type="ARBA" id="ARBA00022692"/>
    </source>
</evidence>
<evidence type="ECO:0000256" key="7">
    <source>
        <dbReference type="ARBA" id="ARBA00022786"/>
    </source>
</evidence>
<evidence type="ECO:0000256" key="2">
    <source>
        <dbReference type="ARBA" id="ARBA00004127"/>
    </source>
</evidence>
<dbReference type="GO" id="GO:0012505">
    <property type="term" value="C:endomembrane system"/>
    <property type="evidence" value="ECO:0007669"/>
    <property type="project" value="UniProtKB-SubCell"/>
</dbReference>
<dbReference type="Proteomes" id="UP000257109">
    <property type="component" value="Unassembled WGS sequence"/>
</dbReference>
<keyword evidence="15" id="KW-1185">Reference proteome</keyword>
<keyword evidence="8 10" id="KW-1133">Transmembrane helix</keyword>
<keyword evidence="5" id="KW-0808">Transferase</keyword>
<evidence type="ECO:0000313" key="14">
    <source>
        <dbReference type="EMBL" id="RDX99082.1"/>
    </source>
</evidence>
<comment type="subcellular location">
    <subcellularLocation>
        <location evidence="2">Endomembrane system</location>
        <topology evidence="2">Multi-pass membrane protein</topology>
    </subcellularLocation>
</comment>
<feature type="chain" id="PRO_5016936861" description="RING-type E3 ubiquitin transferase" evidence="11">
    <location>
        <begin position="29"/>
        <end position="921"/>
    </location>
</feature>
<dbReference type="STRING" id="157652.A0A371H8E9"/>
<proteinExistence type="predicted"/>
<evidence type="ECO:0000256" key="4">
    <source>
        <dbReference type="ARBA" id="ARBA00012483"/>
    </source>
</evidence>
<evidence type="ECO:0000256" key="11">
    <source>
        <dbReference type="SAM" id="SignalP"/>
    </source>
</evidence>
<dbReference type="OrthoDB" id="607498at2759"/>
<comment type="catalytic activity">
    <reaction evidence="1">
        <text>S-ubiquitinyl-[E2 ubiquitin-conjugating enzyme]-L-cysteine + [acceptor protein]-L-lysine = [E2 ubiquitin-conjugating enzyme]-L-cysteine + N(6)-ubiquitinyl-[acceptor protein]-L-lysine.</text>
        <dbReference type="EC" id="2.3.2.27"/>
    </reaction>
</comment>
<feature type="signal peptide" evidence="11">
    <location>
        <begin position="1"/>
        <end position="28"/>
    </location>
</feature>
<evidence type="ECO:0000256" key="3">
    <source>
        <dbReference type="ARBA" id="ARBA00004906"/>
    </source>
</evidence>
<dbReference type="PANTHER" id="PTHR33389">
    <property type="entry name" value="FAMILY PROTEIN, PUTATIVE (DUF2921)-RELATED"/>
    <property type="match status" value="1"/>
</dbReference>
<reference evidence="14" key="1">
    <citation type="submission" date="2018-05" db="EMBL/GenBank/DDBJ databases">
        <title>Draft genome of Mucuna pruriens seed.</title>
        <authorList>
            <person name="Nnadi N.E."/>
            <person name="Vos R."/>
            <person name="Hasami M.H."/>
            <person name="Devisetty U.K."/>
            <person name="Aguiy J.C."/>
        </authorList>
    </citation>
    <scope>NUCLEOTIDE SEQUENCE [LARGE SCALE GENOMIC DNA]</scope>
    <source>
        <strain evidence="14">JCA_2017</strain>
    </source>
</reference>
<dbReference type="GO" id="GO:0061630">
    <property type="term" value="F:ubiquitin protein ligase activity"/>
    <property type="evidence" value="ECO:0007669"/>
    <property type="project" value="UniProtKB-EC"/>
</dbReference>
<gene>
    <name evidence="14" type="ORF">CR513_17914</name>
</gene>
<evidence type="ECO:0000256" key="9">
    <source>
        <dbReference type="ARBA" id="ARBA00023136"/>
    </source>
</evidence>
<dbReference type="PANTHER" id="PTHR33389:SF18">
    <property type="entry name" value="OS01G0677900 PROTEIN"/>
    <property type="match status" value="1"/>
</dbReference>
<evidence type="ECO:0000313" key="15">
    <source>
        <dbReference type="Proteomes" id="UP000257109"/>
    </source>
</evidence>
<feature type="domain" description="DUF2921" evidence="13">
    <location>
        <begin position="228"/>
        <end position="393"/>
    </location>
</feature>
<dbReference type="EC" id="2.3.2.27" evidence="4"/>
<dbReference type="EMBL" id="QJKJ01003309">
    <property type="protein sequence ID" value="RDX99082.1"/>
    <property type="molecule type" value="Genomic_DNA"/>
</dbReference>
<evidence type="ECO:0000256" key="1">
    <source>
        <dbReference type="ARBA" id="ARBA00000900"/>
    </source>
</evidence>
<evidence type="ECO:0000256" key="8">
    <source>
        <dbReference type="ARBA" id="ARBA00022989"/>
    </source>
</evidence>
<dbReference type="Pfam" id="PF11145">
    <property type="entry name" value="DUF2921"/>
    <property type="match status" value="1"/>
</dbReference>
<dbReference type="AlphaFoldDB" id="A0A371H8E9"/>
<organism evidence="14 15">
    <name type="scientific">Mucuna pruriens</name>
    <name type="common">Velvet bean</name>
    <name type="synonym">Dolichos pruriens</name>
    <dbReference type="NCBI Taxonomy" id="157652"/>
    <lineage>
        <taxon>Eukaryota</taxon>
        <taxon>Viridiplantae</taxon>
        <taxon>Streptophyta</taxon>
        <taxon>Embryophyta</taxon>
        <taxon>Tracheophyta</taxon>
        <taxon>Spermatophyta</taxon>
        <taxon>Magnoliopsida</taxon>
        <taxon>eudicotyledons</taxon>
        <taxon>Gunneridae</taxon>
        <taxon>Pentapetalae</taxon>
        <taxon>rosids</taxon>
        <taxon>fabids</taxon>
        <taxon>Fabales</taxon>
        <taxon>Fabaceae</taxon>
        <taxon>Papilionoideae</taxon>
        <taxon>50 kb inversion clade</taxon>
        <taxon>NPAAA clade</taxon>
        <taxon>indigoferoid/millettioid clade</taxon>
        <taxon>Phaseoleae</taxon>
        <taxon>Mucuna</taxon>
    </lineage>
</organism>
<sequence>MESLALSFFPMLLFLFTIISLNTFSSYASQLTYTNYCASMVPNSTPKESKIKVFPHGQVQVGYYLGGDTIVGVDTLKKLRQKQVTLRIKSVYETDAFDILKVGATLIVRSASSYYRVGNSTRGKRLKNHKRFPSSITFRLDGFWSESSGKLCMVGTGTGYSMQRLEVVLKLYNVANSSNTLSTLVTGSLESLSPEHEVSYFEPISVFIFPRTDYEFSLDTKEAKNEYSDEGEALPGLSVNPVSFCSNIFPMINGKYDLQYQSECNSAKNCSPIGENVNQLPYVVSLKELVCSDVKQRVRVLIGFGNSGARWSFNPNATLVGEGWWDEKKNQLGVVACHFLGMEESMASVHVGDCSTKMSLRFPKIWSIKDASSIEGQIWSNKSVGDSGYFKRMVLRNFQYQRVKISGIKYEYSQLDKVRKIFPRQEPLKNKGIRYPDVYSSDMRFDMSVRNSKRRVAWGYSVPLVVNDQIQQWNSVETFPSNSSFTHQFISPNSSSTGLYNVSYKISINLLPNVKLGEEKSMLNTTTNVTETINVSAEGIYDAEAGSLCMVGCRNLGSENQIPSTNSLDCEVIVKFQFPPLDAKNNGGYIKGSIESARKNLDPLYFKQLDVTSAAYYTAEASQILRKVDMEVIMILVCTTLACVFVGLQLYHVKRNPDILPLISFVMLLILTLGNMVPLVLNFETLFAQNHDKKSILLGNEWLEVNEIAVRLVVMVAFLLQLRLLQLTWSARKADTKQKDIWIAETKVLYVILTLYAAGFLIALLVHQNLHGDAVSSSSLSQEHSFWEDLKSYSGLALDGFLLPQILLNLFWNSKGNALSCSFYFGISLVRLIPHAYDLFEALVYVDVSSLYEDEIADYYSTAWDITIPLVSLMFSVIIHLQQQFGGCCIVSWRIKGKEKYERVPVYPKTVRSKQPQLIFP</sequence>